<evidence type="ECO:0000259" key="9">
    <source>
        <dbReference type="PROSITE" id="PS51032"/>
    </source>
</evidence>
<evidence type="ECO:0000256" key="7">
    <source>
        <dbReference type="ARBA" id="ARBA00023242"/>
    </source>
</evidence>
<dbReference type="CDD" id="cd00018">
    <property type="entry name" value="AP2"/>
    <property type="match status" value="1"/>
</dbReference>
<dbReference type="InterPro" id="IPR001471">
    <property type="entry name" value="AP2/ERF_dom"/>
</dbReference>
<dbReference type="PRINTS" id="PR00367">
    <property type="entry name" value="ETHRSPELEMNT"/>
</dbReference>
<protein>
    <submittedName>
        <fullName evidence="10">Ethylene-responsive transcription factor 5</fullName>
    </submittedName>
</protein>
<dbReference type="GO" id="GO:0003700">
    <property type="term" value="F:DNA-binding transcription factor activity"/>
    <property type="evidence" value="ECO:0007669"/>
    <property type="project" value="InterPro"/>
</dbReference>
<dbReference type="AlphaFoldDB" id="A0AAV9DYT0"/>
<dbReference type="Pfam" id="PF00847">
    <property type="entry name" value="AP2"/>
    <property type="match status" value="1"/>
</dbReference>
<keyword evidence="5" id="KW-0010">Activator</keyword>
<sequence length="226" mass="25119">MPPPVFEDKKAIPSPTRRPSLKIDLPQTRKPPEVEECSAEERRHYRGVRQRPWGKFAAEIRDPKRKGSRVWLGTFDTAIEAARAYDRAAKPRKNSSSVFFMLPWLPISDQFVWECSIFVRIEGVIVESNDDRHLLVDYGVRGIGPLCGSGVEATIEGVEVEAGGVGGGDGCEIGADAAEGGDLVEVGIDGGRVEDALLRASPPPWVMVRSEEETPEREERRRWSRP</sequence>
<evidence type="ECO:0000313" key="11">
    <source>
        <dbReference type="Proteomes" id="UP001180020"/>
    </source>
</evidence>
<evidence type="ECO:0000313" key="10">
    <source>
        <dbReference type="EMBL" id="KAK1306395.1"/>
    </source>
</evidence>
<evidence type="ECO:0000256" key="2">
    <source>
        <dbReference type="ARBA" id="ARBA00022745"/>
    </source>
</evidence>
<dbReference type="GO" id="GO:0000976">
    <property type="term" value="F:transcription cis-regulatory region binding"/>
    <property type="evidence" value="ECO:0007669"/>
    <property type="project" value="UniProtKB-ARBA"/>
</dbReference>
<keyword evidence="11" id="KW-1185">Reference proteome</keyword>
<dbReference type="PROSITE" id="PS51032">
    <property type="entry name" value="AP2_ERF"/>
    <property type="match status" value="1"/>
</dbReference>
<keyword evidence="6" id="KW-0804">Transcription</keyword>
<dbReference type="GO" id="GO:0006950">
    <property type="term" value="P:response to stress"/>
    <property type="evidence" value="ECO:0007669"/>
    <property type="project" value="UniProtKB-ARBA"/>
</dbReference>
<evidence type="ECO:0000256" key="3">
    <source>
        <dbReference type="ARBA" id="ARBA00023015"/>
    </source>
</evidence>
<keyword evidence="2" id="KW-0936">Ethylene signaling pathway</keyword>
<dbReference type="GO" id="GO:0009873">
    <property type="term" value="P:ethylene-activated signaling pathway"/>
    <property type="evidence" value="ECO:0007669"/>
    <property type="project" value="UniProtKB-KW"/>
</dbReference>
<dbReference type="GO" id="GO:0005634">
    <property type="term" value="C:nucleus"/>
    <property type="evidence" value="ECO:0007669"/>
    <property type="project" value="UniProtKB-SubCell"/>
</dbReference>
<comment type="caution">
    <text evidence="10">The sequence shown here is derived from an EMBL/GenBank/DDBJ whole genome shotgun (WGS) entry which is preliminary data.</text>
</comment>
<evidence type="ECO:0000256" key="5">
    <source>
        <dbReference type="ARBA" id="ARBA00023159"/>
    </source>
</evidence>
<name>A0AAV9DYT0_ACOCL</name>
<reference evidence="10" key="1">
    <citation type="journal article" date="2023" name="Nat. Commun.">
        <title>Diploid and tetraploid genomes of Acorus and the evolution of monocots.</title>
        <authorList>
            <person name="Ma L."/>
            <person name="Liu K.W."/>
            <person name="Li Z."/>
            <person name="Hsiao Y.Y."/>
            <person name="Qi Y."/>
            <person name="Fu T."/>
            <person name="Tang G.D."/>
            <person name="Zhang D."/>
            <person name="Sun W.H."/>
            <person name="Liu D.K."/>
            <person name="Li Y."/>
            <person name="Chen G.Z."/>
            <person name="Liu X.D."/>
            <person name="Liao X.Y."/>
            <person name="Jiang Y.T."/>
            <person name="Yu X."/>
            <person name="Hao Y."/>
            <person name="Huang J."/>
            <person name="Zhao X.W."/>
            <person name="Ke S."/>
            <person name="Chen Y.Y."/>
            <person name="Wu W.L."/>
            <person name="Hsu J.L."/>
            <person name="Lin Y.F."/>
            <person name="Huang M.D."/>
            <person name="Li C.Y."/>
            <person name="Huang L."/>
            <person name="Wang Z.W."/>
            <person name="Zhao X."/>
            <person name="Zhong W.Y."/>
            <person name="Peng D.H."/>
            <person name="Ahmad S."/>
            <person name="Lan S."/>
            <person name="Zhang J.S."/>
            <person name="Tsai W.C."/>
            <person name="Van de Peer Y."/>
            <person name="Liu Z.J."/>
        </authorList>
    </citation>
    <scope>NUCLEOTIDE SEQUENCE</scope>
    <source>
        <strain evidence="10">CP</strain>
    </source>
</reference>
<reference evidence="10" key="2">
    <citation type="submission" date="2023-06" db="EMBL/GenBank/DDBJ databases">
        <authorList>
            <person name="Ma L."/>
            <person name="Liu K.-W."/>
            <person name="Li Z."/>
            <person name="Hsiao Y.-Y."/>
            <person name="Qi Y."/>
            <person name="Fu T."/>
            <person name="Tang G."/>
            <person name="Zhang D."/>
            <person name="Sun W.-H."/>
            <person name="Liu D.-K."/>
            <person name="Li Y."/>
            <person name="Chen G.-Z."/>
            <person name="Liu X.-D."/>
            <person name="Liao X.-Y."/>
            <person name="Jiang Y.-T."/>
            <person name="Yu X."/>
            <person name="Hao Y."/>
            <person name="Huang J."/>
            <person name="Zhao X.-W."/>
            <person name="Ke S."/>
            <person name="Chen Y.-Y."/>
            <person name="Wu W.-L."/>
            <person name="Hsu J.-L."/>
            <person name="Lin Y.-F."/>
            <person name="Huang M.-D."/>
            <person name="Li C.-Y."/>
            <person name="Huang L."/>
            <person name="Wang Z.-W."/>
            <person name="Zhao X."/>
            <person name="Zhong W.-Y."/>
            <person name="Peng D.-H."/>
            <person name="Ahmad S."/>
            <person name="Lan S."/>
            <person name="Zhang J.-S."/>
            <person name="Tsai W.-C."/>
            <person name="Van De Peer Y."/>
            <person name="Liu Z.-J."/>
        </authorList>
    </citation>
    <scope>NUCLEOTIDE SEQUENCE</scope>
    <source>
        <strain evidence="10">CP</strain>
        <tissue evidence="10">Leaves</tissue>
    </source>
</reference>
<dbReference type="SMART" id="SM00380">
    <property type="entry name" value="AP2"/>
    <property type="match status" value="1"/>
</dbReference>
<keyword evidence="7" id="KW-0539">Nucleus</keyword>
<proteinExistence type="predicted"/>
<dbReference type="PANTHER" id="PTHR31190">
    <property type="entry name" value="DNA-BINDING DOMAIN"/>
    <property type="match status" value="1"/>
</dbReference>
<feature type="region of interest" description="Disordered" evidence="8">
    <location>
        <begin position="1"/>
        <end position="38"/>
    </location>
</feature>
<evidence type="ECO:0000256" key="1">
    <source>
        <dbReference type="ARBA" id="ARBA00004123"/>
    </source>
</evidence>
<evidence type="ECO:0000256" key="4">
    <source>
        <dbReference type="ARBA" id="ARBA00023125"/>
    </source>
</evidence>
<keyword evidence="4" id="KW-0238">DNA-binding</keyword>
<gene>
    <name evidence="10" type="primary">ERF5</name>
    <name evidence="10" type="ORF">QJS10_CPA10g00971</name>
</gene>
<dbReference type="InterPro" id="IPR016177">
    <property type="entry name" value="DNA-bd_dom_sf"/>
</dbReference>
<dbReference type="PANTHER" id="PTHR31190:SF499">
    <property type="entry name" value="ETHYLENE-RESPONSIVE TRANSCRIPTION FACTOR ERF105"/>
    <property type="match status" value="1"/>
</dbReference>
<evidence type="ECO:0000256" key="8">
    <source>
        <dbReference type="SAM" id="MobiDB-lite"/>
    </source>
</evidence>
<keyword evidence="3" id="KW-0805">Transcription regulation</keyword>
<comment type="subcellular location">
    <subcellularLocation>
        <location evidence="1">Nucleus</location>
    </subcellularLocation>
</comment>
<feature type="domain" description="AP2/ERF" evidence="9">
    <location>
        <begin position="44"/>
        <end position="103"/>
    </location>
</feature>
<dbReference type="InterPro" id="IPR036955">
    <property type="entry name" value="AP2/ERF_dom_sf"/>
</dbReference>
<feature type="compositionally biased region" description="Basic and acidic residues" evidence="8">
    <location>
        <begin position="1"/>
        <end position="11"/>
    </location>
</feature>
<dbReference type="Gene3D" id="3.30.730.10">
    <property type="entry name" value="AP2/ERF domain"/>
    <property type="match status" value="1"/>
</dbReference>
<dbReference type="Proteomes" id="UP001180020">
    <property type="component" value="Unassembled WGS sequence"/>
</dbReference>
<dbReference type="InterPro" id="IPR044808">
    <property type="entry name" value="ERF_plant"/>
</dbReference>
<accession>A0AAV9DYT0</accession>
<dbReference type="SUPFAM" id="SSF54171">
    <property type="entry name" value="DNA-binding domain"/>
    <property type="match status" value="1"/>
</dbReference>
<dbReference type="EMBL" id="JAUJYO010000010">
    <property type="protein sequence ID" value="KAK1306395.1"/>
    <property type="molecule type" value="Genomic_DNA"/>
</dbReference>
<organism evidence="10 11">
    <name type="scientific">Acorus calamus</name>
    <name type="common">Sweet flag</name>
    <dbReference type="NCBI Taxonomy" id="4465"/>
    <lineage>
        <taxon>Eukaryota</taxon>
        <taxon>Viridiplantae</taxon>
        <taxon>Streptophyta</taxon>
        <taxon>Embryophyta</taxon>
        <taxon>Tracheophyta</taxon>
        <taxon>Spermatophyta</taxon>
        <taxon>Magnoliopsida</taxon>
        <taxon>Liliopsida</taxon>
        <taxon>Acoraceae</taxon>
        <taxon>Acorus</taxon>
    </lineage>
</organism>
<evidence type="ECO:0000256" key="6">
    <source>
        <dbReference type="ARBA" id="ARBA00023163"/>
    </source>
</evidence>